<dbReference type="PANTHER" id="PTHR34066:SF1">
    <property type="entry name" value="DUF1764 FAMILY PROTEIN"/>
    <property type="match status" value="1"/>
</dbReference>
<name>A0AAW0ENX5_9TRYP</name>
<dbReference type="PANTHER" id="PTHR34066">
    <property type="entry name" value="GROWTH FACTOR 2"/>
    <property type="match status" value="1"/>
</dbReference>
<dbReference type="Pfam" id="PF08576">
    <property type="entry name" value="DUF1764"/>
    <property type="match status" value="1"/>
</dbReference>
<evidence type="ECO:0000256" key="1">
    <source>
        <dbReference type="SAM" id="MobiDB-lite"/>
    </source>
</evidence>
<dbReference type="AlphaFoldDB" id="A0AAW0ENX5"/>
<feature type="compositionally biased region" description="Low complexity" evidence="1">
    <location>
        <begin position="84"/>
        <end position="96"/>
    </location>
</feature>
<feature type="region of interest" description="Disordered" evidence="1">
    <location>
        <begin position="62"/>
        <end position="100"/>
    </location>
</feature>
<feature type="compositionally biased region" description="Basic and acidic residues" evidence="1">
    <location>
        <begin position="1"/>
        <end position="12"/>
    </location>
</feature>
<dbReference type="EMBL" id="JAECZO010000060">
    <property type="protein sequence ID" value="KAK7195737.1"/>
    <property type="molecule type" value="Genomic_DNA"/>
</dbReference>
<accession>A0AAW0ENX5</accession>
<gene>
    <name evidence="2" type="ORF">NESM_000504000</name>
</gene>
<feature type="compositionally biased region" description="Low complexity" evidence="1">
    <location>
        <begin position="31"/>
        <end position="44"/>
    </location>
</feature>
<comment type="caution">
    <text evidence="2">The sequence shown here is derived from an EMBL/GenBank/DDBJ whole genome shotgun (WGS) entry which is preliminary data.</text>
</comment>
<keyword evidence="3" id="KW-1185">Reference proteome</keyword>
<evidence type="ECO:0000313" key="2">
    <source>
        <dbReference type="EMBL" id="KAK7195737.1"/>
    </source>
</evidence>
<evidence type="ECO:0000313" key="3">
    <source>
        <dbReference type="Proteomes" id="UP001430356"/>
    </source>
</evidence>
<protein>
    <submittedName>
        <fullName evidence="2">Uncharacterized protein</fullName>
    </submittedName>
</protein>
<dbReference type="Proteomes" id="UP001430356">
    <property type="component" value="Unassembled WGS sequence"/>
</dbReference>
<feature type="region of interest" description="Disordered" evidence="1">
    <location>
        <begin position="1"/>
        <end position="44"/>
    </location>
</feature>
<organism evidence="2 3">
    <name type="scientific">Novymonas esmeraldas</name>
    <dbReference type="NCBI Taxonomy" id="1808958"/>
    <lineage>
        <taxon>Eukaryota</taxon>
        <taxon>Discoba</taxon>
        <taxon>Euglenozoa</taxon>
        <taxon>Kinetoplastea</taxon>
        <taxon>Metakinetoplastina</taxon>
        <taxon>Trypanosomatida</taxon>
        <taxon>Trypanosomatidae</taxon>
        <taxon>Novymonas</taxon>
    </lineage>
</organism>
<proteinExistence type="predicted"/>
<sequence length="190" mass="19667">MGSKQAPRDAAKHTSPTSGKGRATVLRASTEKATTGTGAAAVRSTAATDVDDVASLFSAIRKTPTQRHGGTATVVKASSKHTPTRSSTSASSGATAKPVRDGLYRAPEKSVQMSDNQFFSGTWLKEDRSAAGACTAVVASSAVAAEASEEQLRTEGVDRIVSMEELSKMLSRSARAGTTANCPFDCDCCF</sequence>
<dbReference type="InterPro" id="IPR013885">
    <property type="entry name" value="DUF1764_euk"/>
</dbReference>
<reference evidence="2 3" key="1">
    <citation type="journal article" date="2021" name="MBio">
        <title>A New Model Trypanosomatid, Novymonas esmeraldas: Genomic Perception of Its 'Candidatus Pandoraea novymonadis' Endosymbiont.</title>
        <authorList>
            <person name="Zakharova A."/>
            <person name="Saura A."/>
            <person name="Butenko A."/>
            <person name="Podesvova L."/>
            <person name="Warmusova S."/>
            <person name="Kostygov A.Y."/>
            <person name="Nenarokova A."/>
            <person name="Lukes J."/>
            <person name="Opperdoes F.R."/>
            <person name="Yurchenko V."/>
        </authorList>
    </citation>
    <scope>NUCLEOTIDE SEQUENCE [LARGE SCALE GENOMIC DNA]</scope>
    <source>
        <strain evidence="2 3">E262AT.01</strain>
    </source>
</reference>